<evidence type="ECO:0000313" key="2">
    <source>
        <dbReference type="EMBL" id="KWS05354.1"/>
    </source>
</evidence>
<feature type="region of interest" description="Disordered" evidence="1">
    <location>
        <begin position="35"/>
        <end position="68"/>
    </location>
</feature>
<sequence>MVETEIGTRRHCAILPEWVPGRLEMVWRLGCGLGAKSESPRSPFYKGTGRDGLAKPAPHRRSRKWARL</sequence>
<evidence type="ECO:0000313" key="3">
    <source>
        <dbReference type="Proteomes" id="UP000023435"/>
    </source>
</evidence>
<comment type="caution">
    <text evidence="2">The sequence shown here is derived from an EMBL/GenBank/DDBJ whole genome shotgun (WGS) entry which is preliminary data.</text>
</comment>
<feature type="compositionally biased region" description="Basic residues" evidence="1">
    <location>
        <begin position="57"/>
        <end position="68"/>
    </location>
</feature>
<gene>
    <name evidence="2" type="ORF">AZ78_2905</name>
</gene>
<dbReference type="AlphaFoldDB" id="A0A108UA44"/>
<name>A0A108UA44_9GAMM</name>
<dbReference type="Proteomes" id="UP000023435">
    <property type="component" value="Unassembled WGS sequence"/>
</dbReference>
<reference evidence="2 3" key="1">
    <citation type="journal article" date="2014" name="Genome Announc.">
        <title>Draft Genome Sequence of Lysobacter capsici AZ78, a Bacterium Antagonistic to Plant-Pathogenic Oomycetes.</title>
        <authorList>
            <person name="Puopolo G."/>
            <person name="Sonego P."/>
            <person name="Engelen K."/>
            <person name="Pertot I."/>
        </authorList>
    </citation>
    <scope>NUCLEOTIDE SEQUENCE [LARGE SCALE GENOMIC DNA]</scope>
    <source>
        <strain evidence="2 3">AZ78</strain>
    </source>
</reference>
<organism evidence="2 3">
    <name type="scientific">Lysobacter capsici AZ78</name>
    <dbReference type="NCBI Taxonomy" id="1444315"/>
    <lineage>
        <taxon>Bacteria</taxon>
        <taxon>Pseudomonadati</taxon>
        <taxon>Pseudomonadota</taxon>
        <taxon>Gammaproteobacteria</taxon>
        <taxon>Lysobacterales</taxon>
        <taxon>Lysobacteraceae</taxon>
        <taxon>Lysobacter</taxon>
    </lineage>
</organism>
<keyword evidence="3" id="KW-1185">Reference proteome</keyword>
<proteinExistence type="predicted"/>
<protein>
    <submittedName>
        <fullName evidence="2">Uncharacterized protein</fullName>
    </submittedName>
</protein>
<dbReference type="EMBL" id="JAJA02000001">
    <property type="protein sequence ID" value="KWS05354.1"/>
    <property type="molecule type" value="Genomic_DNA"/>
</dbReference>
<evidence type="ECO:0000256" key="1">
    <source>
        <dbReference type="SAM" id="MobiDB-lite"/>
    </source>
</evidence>
<accession>A0A108UA44</accession>